<dbReference type="GO" id="GO:0007131">
    <property type="term" value="P:reciprocal meiotic recombination"/>
    <property type="evidence" value="ECO:0007669"/>
    <property type="project" value="TreeGrafter"/>
</dbReference>
<dbReference type="GO" id="GO:0003690">
    <property type="term" value="F:double-stranded DNA binding"/>
    <property type="evidence" value="ECO:0007669"/>
    <property type="project" value="TreeGrafter"/>
</dbReference>
<dbReference type="GO" id="GO:0000730">
    <property type="term" value="P:DNA recombinase assembly"/>
    <property type="evidence" value="ECO:0007669"/>
    <property type="project" value="TreeGrafter"/>
</dbReference>
<keyword evidence="2" id="KW-1185">Reference proteome</keyword>
<reference evidence="3" key="1">
    <citation type="submission" date="2017-02" db="UniProtKB">
        <authorList>
            <consortium name="WormBaseParasite"/>
        </authorList>
    </citation>
    <scope>IDENTIFICATION</scope>
</reference>
<dbReference type="Gene3D" id="3.40.50.300">
    <property type="entry name" value="P-loop containing nucleotide triphosphate hydrolases"/>
    <property type="match status" value="1"/>
</dbReference>
<organism evidence="2 3">
    <name type="scientific">Strongyloides papillosus</name>
    <name type="common">Intestinal threadworm</name>
    <dbReference type="NCBI Taxonomy" id="174720"/>
    <lineage>
        <taxon>Eukaryota</taxon>
        <taxon>Metazoa</taxon>
        <taxon>Ecdysozoa</taxon>
        <taxon>Nematoda</taxon>
        <taxon>Chromadorea</taxon>
        <taxon>Rhabditida</taxon>
        <taxon>Tylenchina</taxon>
        <taxon>Panagrolaimomorpha</taxon>
        <taxon>Strongyloidoidea</taxon>
        <taxon>Strongyloididae</taxon>
        <taxon>Strongyloides</taxon>
    </lineage>
</organism>
<dbReference type="GO" id="GO:0070192">
    <property type="term" value="P:chromosome organization involved in meiotic cell cycle"/>
    <property type="evidence" value="ECO:0007669"/>
    <property type="project" value="TreeGrafter"/>
</dbReference>
<protein>
    <submittedName>
        <fullName evidence="3">Rad51 domain-containing protein</fullName>
    </submittedName>
</protein>
<dbReference type="STRING" id="174720.A0A0N5C1W5"/>
<evidence type="ECO:0000259" key="1">
    <source>
        <dbReference type="Pfam" id="PF08423"/>
    </source>
</evidence>
<dbReference type="GO" id="GO:0008094">
    <property type="term" value="F:ATP-dependent activity, acting on DNA"/>
    <property type="evidence" value="ECO:0007669"/>
    <property type="project" value="TreeGrafter"/>
</dbReference>
<evidence type="ECO:0000313" key="3">
    <source>
        <dbReference type="WBParaSite" id="SPAL_0001198433.1"/>
    </source>
</evidence>
<dbReference type="InterPro" id="IPR027417">
    <property type="entry name" value="P-loop_NTPase"/>
</dbReference>
<dbReference type="InterPro" id="IPR013632">
    <property type="entry name" value="Rad51_C"/>
</dbReference>
<dbReference type="GO" id="GO:0000150">
    <property type="term" value="F:DNA strand exchange activity"/>
    <property type="evidence" value="ECO:0007669"/>
    <property type="project" value="TreeGrafter"/>
</dbReference>
<dbReference type="Pfam" id="PF08423">
    <property type="entry name" value="Rad51"/>
    <property type="match status" value="1"/>
</dbReference>
<dbReference type="SUPFAM" id="SSF52540">
    <property type="entry name" value="P-loop containing nucleoside triphosphate hydrolases"/>
    <property type="match status" value="1"/>
</dbReference>
<proteinExistence type="predicted"/>
<dbReference type="PANTHER" id="PTHR22942">
    <property type="entry name" value="RECA/RAD51/RADA DNA STRAND-PAIRING FAMILY MEMBER"/>
    <property type="match status" value="1"/>
</dbReference>
<name>A0A0N5C1W5_STREA</name>
<dbReference type="GO" id="GO:0003697">
    <property type="term" value="F:single-stranded DNA binding"/>
    <property type="evidence" value="ECO:0007669"/>
    <property type="project" value="TreeGrafter"/>
</dbReference>
<accession>A0A0N5C1W5</accession>
<dbReference type="AlphaFoldDB" id="A0A0N5C1W5"/>
<dbReference type="GO" id="GO:0006312">
    <property type="term" value="P:mitotic recombination"/>
    <property type="evidence" value="ECO:0007669"/>
    <property type="project" value="TreeGrafter"/>
</dbReference>
<feature type="domain" description="Rad51-like C-terminal" evidence="1">
    <location>
        <begin position="3"/>
        <end position="81"/>
    </location>
</feature>
<evidence type="ECO:0000313" key="2">
    <source>
        <dbReference type="Proteomes" id="UP000046392"/>
    </source>
</evidence>
<dbReference type="WBParaSite" id="SPAL_0001198433.1">
    <property type="protein sequence ID" value="SPAL_0001198433.1"/>
    <property type="gene ID" value="SPAL_0001198433"/>
</dbReference>
<dbReference type="Proteomes" id="UP000046392">
    <property type="component" value="Unplaced"/>
</dbReference>
<dbReference type="GO" id="GO:0000794">
    <property type="term" value="C:condensed nuclear chromosome"/>
    <property type="evidence" value="ECO:0007669"/>
    <property type="project" value="TreeGrafter"/>
</dbReference>
<dbReference type="GO" id="GO:0042148">
    <property type="term" value="P:DNA strand invasion"/>
    <property type="evidence" value="ECO:0007669"/>
    <property type="project" value="TreeGrafter"/>
</dbReference>
<sequence length="81" mass="9293">MISIIYSLYRTNFNGRYELPDRQGHLNEFLNHLSRYVEEFGVAVVYTNQVMENVYGNTLCGENSIRPAGGHIIMHASTTRL</sequence>
<dbReference type="PANTHER" id="PTHR22942:SF39">
    <property type="entry name" value="DNA REPAIR PROTEIN RAD51 HOMOLOG 1"/>
    <property type="match status" value="1"/>
</dbReference>